<comment type="caution">
    <text evidence="2">The sequence shown here is derived from an EMBL/GenBank/DDBJ whole genome shotgun (WGS) entry which is preliminary data.</text>
</comment>
<gene>
    <name evidence="2" type="ORF">O3P69_005168</name>
</gene>
<proteinExistence type="predicted"/>
<sequence length="84" mass="9599">MTCGRWRRGGKTVGSRGRDSHGRGQGNGHQLMTLLRGDSDALRRQIRRLQYEPQELGSPLLNAFKLFAPQLESVDHLHHHFIEL</sequence>
<organism evidence="2 3">
    <name type="scientific">Scylla paramamosain</name>
    <name type="common">Mud crab</name>
    <dbReference type="NCBI Taxonomy" id="85552"/>
    <lineage>
        <taxon>Eukaryota</taxon>
        <taxon>Metazoa</taxon>
        <taxon>Ecdysozoa</taxon>
        <taxon>Arthropoda</taxon>
        <taxon>Crustacea</taxon>
        <taxon>Multicrustacea</taxon>
        <taxon>Malacostraca</taxon>
        <taxon>Eumalacostraca</taxon>
        <taxon>Eucarida</taxon>
        <taxon>Decapoda</taxon>
        <taxon>Pleocyemata</taxon>
        <taxon>Brachyura</taxon>
        <taxon>Eubrachyura</taxon>
        <taxon>Portunoidea</taxon>
        <taxon>Portunidae</taxon>
        <taxon>Portuninae</taxon>
        <taxon>Scylla</taxon>
    </lineage>
</organism>
<evidence type="ECO:0000256" key="1">
    <source>
        <dbReference type="SAM" id="MobiDB-lite"/>
    </source>
</evidence>
<feature type="compositionally biased region" description="Basic residues" evidence="1">
    <location>
        <begin position="1"/>
        <end position="10"/>
    </location>
</feature>
<protein>
    <submittedName>
        <fullName evidence="2">Uncharacterized protein</fullName>
    </submittedName>
</protein>
<dbReference type="AlphaFoldDB" id="A0AAW0UC23"/>
<keyword evidence="3" id="KW-1185">Reference proteome</keyword>
<feature type="region of interest" description="Disordered" evidence="1">
    <location>
        <begin position="1"/>
        <end position="32"/>
    </location>
</feature>
<evidence type="ECO:0000313" key="2">
    <source>
        <dbReference type="EMBL" id="KAK8396986.1"/>
    </source>
</evidence>
<evidence type="ECO:0000313" key="3">
    <source>
        <dbReference type="Proteomes" id="UP001487740"/>
    </source>
</evidence>
<name>A0AAW0UC23_SCYPA</name>
<accession>A0AAW0UC23</accession>
<reference evidence="2 3" key="1">
    <citation type="submission" date="2023-03" db="EMBL/GenBank/DDBJ databases">
        <title>High-quality genome of Scylla paramamosain provides insights in environmental adaptation.</title>
        <authorList>
            <person name="Zhang L."/>
        </authorList>
    </citation>
    <scope>NUCLEOTIDE SEQUENCE [LARGE SCALE GENOMIC DNA]</scope>
    <source>
        <strain evidence="2">LZ_2023a</strain>
        <tissue evidence="2">Muscle</tissue>
    </source>
</reference>
<dbReference type="EMBL" id="JARAKH010000015">
    <property type="protein sequence ID" value="KAK8396986.1"/>
    <property type="molecule type" value="Genomic_DNA"/>
</dbReference>
<dbReference type="Proteomes" id="UP001487740">
    <property type="component" value="Unassembled WGS sequence"/>
</dbReference>